<protein>
    <recommendedName>
        <fullName evidence="4">succinate dehydrogenase</fullName>
        <ecNumber evidence="4">1.3.5.1</ecNumber>
    </recommendedName>
</protein>
<dbReference type="PROSITE" id="PS51379">
    <property type="entry name" value="4FE4S_FER_2"/>
    <property type="match status" value="1"/>
</dbReference>
<dbReference type="GO" id="GO:0051539">
    <property type="term" value="F:4 iron, 4 sulfur cluster binding"/>
    <property type="evidence" value="ECO:0007669"/>
    <property type="project" value="UniProtKB-KW"/>
</dbReference>
<evidence type="ECO:0000256" key="4">
    <source>
        <dbReference type="ARBA" id="ARBA00012792"/>
    </source>
</evidence>
<reference evidence="15 16" key="1">
    <citation type="submission" date="2016-10" db="EMBL/GenBank/DDBJ databases">
        <authorList>
            <person name="de Groot N.N."/>
        </authorList>
    </citation>
    <scope>NUCLEOTIDE SEQUENCE [LARGE SCALE GENOMIC DNA]</scope>
    <source>
        <strain evidence="15 16">DSM 13305</strain>
    </source>
</reference>
<evidence type="ECO:0000256" key="5">
    <source>
        <dbReference type="ARBA" id="ARBA00022485"/>
    </source>
</evidence>
<dbReference type="RefSeq" id="WP_091743898.1">
    <property type="nucleotide sequence ID" value="NZ_FODY01000002.1"/>
</dbReference>
<keyword evidence="12" id="KW-0003">3Fe-4S</keyword>
<keyword evidence="6" id="KW-0816">Tricarboxylic acid cycle</keyword>
<evidence type="ECO:0000256" key="9">
    <source>
        <dbReference type="ARBA" id="ARBA00023002"/>
    </source>
</evidence>
<dbReference type="AlphaFoldDB" id="A0A1H8Q624"/>
<dbReference type="InterPro" id="IPR009051">
    <property type="entry name" value="Helical_ferredxn"/>
</dbReference>
<dbReference type="GO" id="GO:0006099">
    <property type="term" value="P:tricarboxylic acid cycle"/>
    <property type="evidence" value="ECO:0007669"/>
    <property type="project" value="UniProtKB-KW"/>
</dbReference>
<evidence type="ECO:0000256" key="12">
    <source>
        <dbReference type="ARBA" id="ARBA00023291"/>
    </source>
</evidence>
<dbReference type="PANTHER" id="PTHR11921:SF29">
    <property type="entry name" value="SUCCINATE DEHYDROGENASE [UBIQUINONE] IRON-SULFUR SUBUNIT, MITOCHONDRIAL"/>
    <property type="match status" value="1"/>
</dbReference>
<dbReference type="InterPro" id="IPR036010">
    <property type="entry name" value="2Fe-2S_ferredoxin-like_sf"/>
</dbReference>
<dbReference type="InterPro" id="IPR025192">
    <property type="entry name" value="Succ_DH/fum_Rdtase_N"/>
</dbReference>
<dbReference type="GO" id="GO:0008177">
    <property type="term" value="F:succinate dehydrogenase (quinone) activity"/>
    <property type="evidence" value="ECO:0007669"/>
    <property type="project" value="UniProtKB-EC"/>
</dbReference>
<dbReference type="NCBIfam" id="TIGR00384">
    <property type="entry name" value="dhsB"/>
    <property type="match status" value="1"/>
</dbReference>
<dbReference type="GO" id="GO:0051537">
    <property type="term" value="F:2 iron, 2 sulfur cluster binding"/>
    <property type="evidence" value="ECO:0007669"/>
    <property type="project" value="UniProtKB-KW"/>
</dbReference>
<gene>
    <name evidence="15" type="ORF">SAMN04490178_102192</name>
</gene>
<dbReference type="EC" id="1.3.5.1" evidence="4"/>
<evidence type="ECO:0000256" key="8">
    <source>
        <dbReference type="ARBA" id="ARBA00022723"/>
    </source>
</evidence>
<evidence type="ECO:0000259" key="14">
    <source>
        <dbReference type="PROSITE" id="PS51379"/>
    </source>
</evidence>
<dbReference type="FunFam" id="3.10.20.30:FF:000018">
    <property type="entry name" value="Succinate dehydrogenase iron-sulfur subunit"/>
    <property type="match status" value="1"/>
</dbReference>
<proteinExistence type="inferred from homology"/>
<dbReference type="SUPFAM" id="SSF54292">
    <property type="entry name" value="2Fe-2S ferredoxin-like"/>
    <property type="match status" value="1"/>
</dbReference>
<dbReference type="SUPFAM" id="SSF46548">
    <property type="entry name" value="alpha-helical ferredoxin"/>
    <property type="match status" value="1"/>
</dbReference>
<evidence type="ECO:0000256" key="11">
    <source>
        <dbReference type="ARBA" id="ARBA00023014"/>
    </source>
</evidence>
<dbReference type="STRING" id="112903.SAMN04490178_102192"/>
<dbReference type="OrthoDB" id="9804391at2"/>
<evidence type="ECO:0000256" key="7">
    <source>
        <dbReference type="ARBA" id="ARBA00022714"/>
    </source>
</evidence>
<evidence type="ECO:0000256" key="3">
    <source>
        <dbReference type="ARBA" id="ARBA00009433"/>
    </source>
</evidence>
<evidence type="ECO:0000256" key="2">
    <source>
        <dbReference type="ARBA" id="ARBA00001966"/>
    </source>
</evidence>
<name>A0A1H8Q624_9FIRM</name>
<accession>A0A1H8Q624</accession>
<organism evidence="15 16">
    <name type="scientific">Propionispora vibrioides</name>
    <dbReference type="NCBI Taxonomy" id="112903"/>
    <lineage>
        <taxon>Bacteria</taxon>
        <taxon>Bacillati</taxon>
        <taxon>Bacillota</taxon>
        <taxon>Negativicutes</taxon>
        <taxon>Selenomonadales</taxon>
        <taxon>Sporomusaceae</taxon>
        <taxon>Propionispora</taxon>
    </lineage>
</organism>
<dbReference type="GO" id="GO:0051538">
    <property type="term" value="F:3 iron, 4 sulfur cluster binding"/>
    <property type="evidence" value="ECO:0007669"/>
    <property type="project" value="UniProtKB-KW"/>
</dbReference>
<evidence type="ECO:0000313" key="15">
    <source>
        <dbReference type="EMBL" id="SEO49364.1"/>
    </source>
</evidence>
<evidence type="ECO:0000256" key="13">
    <source>
        <dbReference type="ARBA" id="ARBA00034078"/>
    </source>
</evidence>
<comment type="cofactor">
    <cofactor evidence="1">
        <name>[3Fe-4S] cluster</name>
        <dbReference type="ChEBI" id="CHEBI:21137"/>
    </cofactor>
</comment>
<dbReference type="PROSITE" id="PS00198">
    <property type="entry name" value="4FE4S_FER_1"/>
    <property type="match status" value="1"/>
</dbReference>
<dbReference type="InterPro" id="IPR017900">
    <property type="entry name" value="4Fe4S_Fe_S_CS"/>
</dbReference>
<feature type="domain" description="4Fe-4S ferredoxin-type" evidence="14">
    <location>
        <begin position="148"/>
        <end position="176"/>
    </location>
</feature>
<dbReference type="EMBL" id="FODY01000002">
    <property type="protein sequence ID" value="SEO49364.1"/>
    <property type="molecule type" value="Genomic_DNA"/>
</dbReference>
<keyword evidence="9" id="KW-0560">Oxidoreductase</keyword>
<comment type="cofactor">
    <cofactor evidence="13">
        <name>[2Fe-2S] cluster</name>
        <dbReference type="ChEBI" id="CHEBI:190135"/>
    </cofactor>
</comment>
<dbReference type="GO" id="GO:0046872">
    <property type="term" value="F:metal ion binding"/>
    <property type="evidence" value="ECO:0007669"/>
    <property type="project" value="UniProtKB-KW"/>
</dbReference>
<dbReference type="NCBIfam" id="NF006391">
    <property type="entry name" value="PRK08640.1"/>
    <property type="match status" value="1"/>
</dbReference>
<evidence type="ECO:0000313" key="16">
    <source>
        <dbReference type="Proteomes" id="UP000198847"/>
    </source>
</evidence>
<keyword evidence="10" id="KW-0408">Iron</keyword>
<keyword evidence="11" id="KW-0411">Iron-sulfur</keyword>
<comment type="cofactor">
    <cofactor evidence="2">
        <name>[4Fe-4S] cluster</name>
        <dbReference type="ChEBI" id="CHEBI:49883"/>
    </cofactor>
</comment>
<dbReference type="InterPro" id="IPR017896">
    <property type="entry name" value="4Fe4S_Fe-S-bd"/>
</dbReference>
<dbReference type="Gene3D" id="3.10.20.30">
    <property type="match status" value="1"/>
</dbReference>
<dbReference type="Proteomes" id="UP000198847">
    <property type="component" value="Unassembled WGS sequence"/>
</dbReference>
<keyword evidence="16" id="KW-1185">Reference proteome</keyword>
<keyword evidence="5" id="KW-0004">4Fe-4S</keyword>
<dbReference type="GO" id="GO:0022904">
    <property type="term" value="P:respiratory electron transport chain"/>
    <property type="evidence" value="ECO:0007669"/>
    <property type="project" value="TreeGrafter"/>
</dbReference>
<dbReference type="InterPro" id="IPR012675">
    <property type="entry name" value="Beta-grasp_dom_sf"/>
</dbReference>
<sequence>MAETNKKVHFIIERQDGPTSQPYTEEFEVDYRPALNVVAALMEIQKNPVTKDGKKTTAVVWECNCLEKVCGACMMVINGKAQQACAALIDHLEQPIRLAPARTFPVIRDLMIDRSVMFESLKKVQAWVKVDGSWQIHNDAPRQNPKTADTAYEISRCMTCGCCMHACPNVNSGSDFIGPAPMVQAHLFNLHPTGEYNKEDRINALMQKGGIGSCGNSQNCVQACPKDIKLTEYIAKLNRDVNKQALLNMLNK</sequence>
<dbReference type="Pfam" id="PF13183">
    <property type="entry name" value="Fer4_8"/>
    <property type="match status" value="1"/>
</dbReference>
<evidence type="ECO:0000256" key="10">
    <source>
        <dbReference type="ARBA" id="ARBA00023004"/>
    </source>
</evidence>
<dbReference type="GO" id="GO:0009055">
    <property type="term" value="F:electron transfer activity"/>
    <property type="evidence" value="ECO:0007669"/>
    <property type="project" value="InterPro"/>
</dbReference>
<evidence type="ECO:0000256" key="1">
    <source>
        <dbReference type="ARBA" id="ARBA00001927"/>
    </source>
</evidence>
<keyword evidence="8" id="KW-0479">Metal-binding</keyword>
<dbReference type="InterPro" id="IPR050573">
    <property type="entry name" value="SDH/FRD_Iron-Sulfur"/>
</dbReference>
<dbReference type="Pfam" id="PF13085">
    <property type="entry name" value="Fer2_3"/>
    <property type="match status" value="1"/>
</dbReference>
<dbReference type="Gene3D" id="1.10.1060.10">
    <property type="entry name" value="Alpha-helical ferredoxin"/>
    <property type="match status" value="1"/>
</dbReference>
<dbReference type="InterPro" id="IPR004489">
    <property type="entry name" value="Succ_DH/fum_Rdtase_Fe-S"/>
</dbReference>
<evidence type="ECO:0000256" key="6">
    <source>
        <dbReference type="ARBA" id="ARBA00022532"/>
    </source>
</evidence>
<dbReference type="PANTHER" id="PTHR11921">
    <property type="entry name" value="SUCCINATE DEHYDROGENASE IRON-SULFUR PROTEIN"/>
    <property type="match status" value="1"/>
</dbReference>
<comment type="similarity">
    <text evidence="3">Belongs to the succinate dehydrogenase/fumarate reductase iron-sulfur protein family.</text>
</comment>
<keyword evidence="7" id="KW-0001">2Fe-2S</keyword>